<dbReference type="PROSITE" id="PS50931">
    <property type="entry name" value="HTH_LYSR"/>
    <property type="match status" value="1"/>
</dbReference>
<dbReference type="PANTHER" id="PTHR30346:SF29">
    <property type="entry name" value="LYSR SUBSTRATE-BINDING"/>
    <property type="match status" value="1"/>
</dbReference>
<protein>
    <submittedName>
        <fullName evidence="7">DNA-binding transcriptional LysR family regulator</fullName>
    </submittedName>
</protein>
<keyword evidence="4" id="KW-0804">Transcription</keyword>
<evidence type="ECO:0000256" key="4">
    <source>
        <dbReference type="ARBA" id="ARBA00023163"/>
    </source>
</evidence>
<dbReference type="GO" id="GO:0003700">
    <property type="term" value="F:DNA-binding transcription factor activity"/>
    <property type="evidence" value="ECO:0007669"/>
    <property type="project" value="InterPro"/>
</dbReference>
<dbReference type="RefSeq" id="WP_035837219.1">
    <property type="nucleotide sequence ID" value="NZ_JACHBQ010000001.1"/>
</dbReference>
<comment type="similarity">
    <text evidence="1">Belongs to the LysR transcriptional regulatory family.</text>
</comment>
<dbReference type="STRING" id="1001240.GY21_13265"/>
<keyword evidence="3 7" id="KW-0238">DNA-binding</keyword>
<evidence type="ECO:0000313" key="6">
    <source>
        <dbReference type="EMBL" id="KGJ72774.1"/>
    </source>
</evidence>
<dbReference type="GO" id="GO:0003677">
    <property type="term" value="F:DNA binding"/>
    <property type="evidence" value="ECO:0007669"/>
    <property type="project" value="UniProtKB-KW"/>
</dbReference>
<evidence type="ECO:0000313" key="7">
    <source>
        <dbReference type="EMBL" id="MBB5643230.1"/>
    </source>
</evidence>
<evidence type="ECO:0000256" key="2">
    <source>
        <dbReference type="ARBA" id="ARBA00023015"/>
    </source>
</evidence>
<comment type="caution">
    <text evidence="6">The sequence shown here is derived from an EMBL/GenBank/DDBJ whole genome shotgun (WGS) entry which is preliminary data.</text>
</comment>
<keyword evidence="2" id="KW-0805">Transcription regulation</keyword>
<evidence type="ECO:0000256" key="3">
    <source>
        <dbReference type="ARBA" id="ARBA00023125"/>
    </source>
</evidence>
<organism evidence="6 8">
    <name type="scientific">Cryobacterium roopkundense</name>
    <dbReference type="NCBI Taxonomy" id="1001240"/>
    <lineage>
        <taxon>Bacteria</taxon>
        <taxon>Bacillati</taxon>
        <taxon>Actinomycetota</taxon>
        <taxon>Actinomycetes</taxon>
        <taxon>Micrococcales</taxon>
        <taxon>Microbacteriaceae</taxon>
        <taxon>Cryobacterium</taxon>
    </lineage>
</organism>
<keyword evidence="8" id="KW-1185">Reference proteome</keyword>
<dbReference type="Gene3D" id="1.10.10.10">
    <property type="entry name" value="Winged helix-like DNA-binding domain superfamily/Winged helix DNA-binding domain"/>
    <property type="match status" value="1"/>
</dbReference>
<dbReference type="AlphaFoldDB" id="A0A099J2X4"/>
<reference evidence="7 9" key="2">
    <citation type="submission" date="2020-08" db="EMBL/GenBank/DDBJ databases">
        <title>Sequencing the genomes of 1000 actinobacteria strains.</title>
        <authorList>
            <person name="Klenk H.-P."/>
        </authorList>
    </citation>
    <scope>NUCLEOTIDE SEQUENCE [LARGE SCALE GENOMIC DNA]</scope>
    <source>
        <strain evidence="7 9">DSM 21065</strain>
    </source>
</reference>
<dbReference type="GO" id="GO:0032993">
    <property type="term" value="C:protein-DNA complex"/>
    <property type="evidence" value="ECO:0007669"/>
    <property type="project" value="TreeGrafter"/>
</dbReference>
<name>A0A099J2X4_9MICO</name>
<reference evidence="6 8" key="1">
    <citation type="submission" date="2014-08" db="EMBL/GenBank/DDBJ databases">
        <authorList>
            <person name="Sisinthy S."/>
        </authorList>
    </citation>
    <scope>NUCLEOTIDE SEQUENCE [LARGE SCALE GENOMIC DNA]</scope>
    <source>
        <strain evidence="6 8">RuG17</strain>
    </source>
</reference>
<dbReference type="EMBL" id="JPXF01000056">
    <property type="protein sequence ID" value="KGJ72774.1"/>
    <property type="molecule type" value="Genomic_DNA"/>
</dbReference>
<dbReference type="EMBL" id="JACHBQ010000001">
    <property type="protein sequence ID" value="MBB5643230.1"/>
    <property type="molecule type" value="Genomic_DNA"/>
</dbReference>
<dbReference type="InterPro" id="IPR005119">
    <property type="entry name" value="LysR_subst-bd"/>
</dbReference>
<dbReference type="InterPro" id="IPR000847">
    <property type="entry name" value="LysR_HTH_N"/>
</dbReference>
<dbReference type="Pfam" id="PF03466">
    <property type="entry name" value="LysR_substrate"/>
    <property type="match status" value="1"/>
</dbReference>
<evidence type="ECO:0000313" key="9">
    <source>
        <dbReference type="Proteomes" id="UP000561726"/>
    </source>
</evidence>
<sequence>MLDIRKLRMLSELNRLGTVAAVAASMHLTGPGVSMQLAALEREVGLPLTERHGRTLRLTPAGVLLAQHGADLVDRLALAEMEVAALREGSAGTYRVAAFPSIARSVVADTWATLIAQPEIGLRIELLELEPHDSLPALANGDVTLALTHSYSNMAIGDLNGCVVTPIAREQVWLALPSSEGGSPGKEMTLSDYATHDWILPHDRNWACHEMVQRACGLAGFAPRAVAEAVDFGVILSLISAGAGVALVPELTVAHLPDNVTLHPLSVPIYRHDYVVTREATDADPGVRRLRSLFAASASRLVPQTRTKFTQ</sequence>
<dbReference type="InterPro" id="IPR036390">
    <property type="entry name" value="WH_DNA-bd_sf"/>
</dbReference>
<dbReference type="SUPFAM" id="SSF53850">
    <property type="entry name" value="Periplasmic binding protein-like II"/>
    <property type="match status" value="1"/>
</dbReference>
<proteinExistence type="inferred from homology"/>
<dbReference type="SUPFAM" id="SSF46785">
    <property type="entry name" value="Winged helix' DNA-binding domain"/>
    <property type="match status" value="1"/>
</dbReference>
<dbReference type="Pfam" id="PF00126">
    <property type="entry name" value="HTH_1"/>
    <property type="match status" value="1"/>
</dbReference>
<dbReference type="eggNOG" id="COG0583">
    <property type="taxonomic scope" value="Bacteria"/>
</dbReference>
<dbReference type="Proteomes" id="UP000029864">
    <property type="component" value="Unassembled WGS sequence"/>
</dbReference>
<gene>
    <name evidence="7" type="ORF">BJ997_003778</name>
    <name evidence="6" type="ORF">GY21_13265</name>
</gene>
<dbReference type="PANTHER" id="PTHR30346">
    <property type="entry name" value="TRANSCRIPTIONAL DUAL REGULATOR HCAR-RELATED"/>
    <property type="match status" value="1"/>
</dbReference>
<evidence type="ECO:0000313" key="8">
    <source>
        <dbReference type="Proteomes" id="UP000029864"/>
    </source>
</evidence>
<evidence type="ECO:0000256" key="1">
    <source>
        <dbReference type="ARBA" id="ARBA00009437"/>
    </source>
</evidence>
<feature type="domain" description="HTH lysR-type" evidence="5">
    <location>
        <begin position="2"/>
        <end position="59"/>
    </location>
</feature>
<dbReference type="Proteomes" id="UP000561726">
    <property type="component" value="Unassembled WGS sequence"/>
</dbReference>
<accession>A0A099J2X4</accession>
<evidence type="ECO:0000259" key="5">
    <source>
        <dbReference type="PROSITE" id="PS50931"/>
    </source>
</evidence>
<dbReference type="Gene3D" id="3.40.190.10">
    <property type="entry name" value="Periplasmic binding protein-like II"/>
    <property type="match status" value="2"/>
</dbReference>
<dbReference type="InterPro" id="IPR036388">
    <property type="entry name" value="WH-like_DNA-bd_sf"/>
</dbReference>
<dbReference type="OrthoDB" id="4131546at2"/>